<keyword evidence="1" id="KW-0328">Glycosyltransferase</keyword>
<accession>A0A4U8Q3A9</accession>
<protein>
    <submittedName>
        <fullName evidence="1">Orotate phosphoribosyltransferase</fullName>
    </submittedName>
</protein>
<dbReference type="GO" id="GO:0016757">
    <property type="term" value="F:glycosyltransferase activity"/>
    <property type="evidence" value="ECO:0007669"/>
    <property type="project" value="UniProtKB-KW"/>
</dbReference>
<dbReference type="EMBL" id="QGQD01000072">
    <property type="protein sequence ID" value="TLC99249.1"/>
    <property type="molecule type" value="Genomic_DNA"/>
</dbReference>
<dbReference type="Gene3D" id="3.40.50.2020">
    <property type="match status" value="1"/>
</dbReference>
<dbReference type="Proteomes" id="UP000306509">
    <property type="component" value="Unassembled WGS sequence"/>
</dbReference>
<evidence type="ECO:0000313" key="2">
    <source>
        <dbReference type="Proteomes" id="UP000306509"/>
    </source>
</evidence>
<dbReference type="OrthoDB" id="9778142at2"/>
<organism evidence="1 2">
    <name type="scientific">Robinsoniella peoriensis</name>
    <dbReference type="NCBI Taxonomy" id="180332"/>
    <lineage>
        <taxon>Bacteria</taxon>
        <taxon>Bacillati</taxon>
        <taxon>Bacillota</taxon>
        <taxon>Clostridia</taxon>
        <taxon>Lachnospirales</taxon>
        <taxon>Lachnospiraceae</taxon>
        <taxon>Robinsoniella</taxon>
    </lineage>
</organism>
<name>A0A4U8Q3A9_9FIRM</name>
<evidence type="ECO:0000313" key="1">
    <source>
        <dbReference type="EMBL" id="TLC99249.1"/>
    </source>
</evidence>
<gene>
    <name evidence="1" type="ORF">DSM106044_03848</name>
</gene>
<sequence length="212" mass="23598">METRAVKIKSKANSMVAIKVIQGHFATNHSHINYYIDMTTLKARQSEAAAAAELLARKYEMTTFVDTIVCMDGCEVIGSYLAQQLSQAGIMSMNQHKTIYIVTPELHTGGQLIFRDNMQMMIRGKHVVLLLSSITTGKSISRSLECIRYYGGEIAGISAVFSAYHPKDVEINSIFTEKDIPDYQTYDFSACPMCARKVPVDAIVNSYGYSKI</sequence>
<keyword evidence="1" id="KW-0808">Transferase</keyword>
<dbReference type="RefSeq" id="WP_027294790.1">
    <property type="nucleotide sequence ID" value="NZ_CABMJZ010000085.1"/>
</dbReference>
<dbReference type="STRING" id="180332.GCA_000797495_02968"/>
<dbReference type="InterPro" id="IPR029057">
    <property type="entry name" value="PRTase-like"/>
</dbReference>
<comment type="caution">
    <text evidence="1">The sequence shown here is derived from an EMBL/GenBank/DDBJ whole genome shotgun (WGS) entry which is preliminary data.</text>
</comment>
<reference evidence="1 2" key="1">
    <citation type="journal article" date="2019" name="Anaerobe">
        <title>Detection of Robinsoniella peoriensis in multiple bone samples of a trauma patient.</title>
        <authorList>
            <person name="Schrottner P."/>
            <person name="Hartwich K."/>
            <person name="Bunk B."/>
            <person name="Schober I."/>
            <person name="Helbig S."/>
            <person name="Rudolph W.W."/>
            <person name="Gunzer F."/>
        </authorList>
    </citation>
    <scope>NUCLEOTIDE SEQUENCE [LARGE SCALE GENOMIC DNA]</scope>
    <source>
        <strain evidence="1 2">DSM 106044</strain>
    </source>
</reference>
<keyword evidence="2" id="KW-1185">Reference proteome</keyword>
<dbReference type="SUPFAM" id="SSF53271">
    <property type="entry name" value="PRTase-like"/>
    <property type="match status" value="1"/>
</dbReference>
<proteinExistence type="predicted"/>
<dbReference type="AlphaFoldDB" id="A0A4U8Q3A9"/>